<name>A0A7J7ZQN3_RHIFE</name>
<dbReference type="EMBL" id="JACAGC010000003">
    <property type="protein sequence ID" value="KAF6376431.1"/>
    <property type="molecule type" value="Genomic_DNA"/>
</dbReference>
<protein>
    <submittedName>
        <fullName evidence="1">Uncharacterized protein</fullName>
    </submittedName>
</protein>
<proteinExistence type="predicted"/>
<dbReference type="AlphaFoldDB" id="A0A7J7ZQN3"/>
<reference evidence="1 2" key="1">
    <citation type="journal article" date="2020" name="Nature">
        <title>Six reference-quality genomes reveal evolution of bat adaptations.</title>
        <authorList>
            <person name="Jebb D."/>
            <person name="Huang Z."/>
            <person name="Pippel M."/>
            <person name="Hughes G.M."/>
            <person name="Lavrichenko K."/>
            <person name="Devanna P."/>
            <person name="Winkler S."/>
            <person name="Jermiin L.S."/>
            <person name="Skirmuntt E.C."/>
            <person name="Katzourakis A."/>
            <person name="Burkitt-Gray L."/>
            <person name="Ray D.A."/>
            <person name="Sullivan K.A.M."/>
            <person name="Roscito J.G."/>
            <person name="Kirilenko B.M."/>
            <person name="Davalos L.M."/>
            <person name="Corthals A.P."/>
            <person name="Power M.L."/>
            <person name="Jones G."/>
            <person name="Ransome R.D."/>
            <person name="Dechmann D.K.N."/>
            <person name="Locatelli A.G."/>
            <person name="Puechmaille S.J."/>
            <person name="Fedrigo O."/>
            <person name="Jarvis E.D."/>
            <person name="Hiller M."/>
            <person name="Vernes S.C."/>
            <person name="Myers E.W."/>
            <person name="Teeling E.C."/>
        </authorList>
    </citation>
    <scope>NUCLEOTIDE SEQUENCE [LARGE SCALE GENOMIC DNA]</scope>
    <source>
        <strain evidence="1">MRhiFer1</strain>
        <tissue evidence="1">Lung</tissue>
    </source>
</reference>
<gene>
    <name evidence="1" type="ORF">mRhiFer1_009622</name>
</gene>
<accession>A0A7J7ZQN3</accession>
<comment type="caution">
    <text evidence="1">The sequence shown here is derived from an EMBL/GenBank/DDBJ whole genome shotgun (WGS) entry which is preliminary data.</text>
</comment>
<dbReference type="Proteomes" id="UP000585614">
    <property type="component" value="Unassembled WGS sequence"/>
</dbReference>
<sequence length="149" mass="16585">MALQLQTACLNSKPVVKPVEFVVVGQLEVTTHLVIGAYTVTHSNKLCYWYCMPSNTPEGKFPKDLESDQVPIKDQVPNDVVKRNKDKLLAQSFCSHMENGPRKPLAALFAGRICWNVLANCLGLFSASCQSSAMNKRQIEGRLWDGFRG</sequence>
<evidence type="ECO:0000313" key="1">
    <source>
        <dbReference type="EMBL" id="KAF6376431.1"/>
    </source>
</evidence>
<organism evidence="1 2">
    <name type="scientific">Rhinolophus ferrumequinum</name>
    <name type="common">Greater horseshoe bat</name>
    <dbReference type="NCBI Taxonomy" id="59479"/>
    <lineage>
        <taxon>Eukaryota</taxon>
        <taxon>Metazoa</taxon>
        <taxon>Chordata</taxon>
        <taxon>Craniata</taxon>
        <taxon>Vertebrata</taxon>
        <taxon>Euteleostomi</taxon>
        <taxon>Mammalia</taxon>
        <taxon>Eutheria</taxon>
        <taxon>Laurasiatheria</taxon>
        <taxon>Chiroptera</taxon>
        <taxon>Yinpterochiroptera</taxon>
        <taxon>Rhinolophoidea</taxon>
        <taxon>Rhinolophidae</taxon>
        <taxon>Rhinolophinae</taxon>
        <taxon>Rhinolophus</taxon>
    </lineage>
</organism>
<evidence type="ECO:0000313" key="2">
    <source>
        <dbReference type="Proteomes" id="UP000585614"/>
    </source>
</evidence>